<dbReference type="NCBIfam" id="TIGR00176">
    <property type="entry name" value="mobB"/>
    <property type="match status" value="1"/>
</dbReference>
<dbReference type="EMBL" id="JBHTLU010000007">
    <property type="protein sequence ID" value="MFD1219068.1"/>
    <property type="molecule type" value="Genomic_DNA"/>
</dbReference>
<dbReference type="InterPro" id="IPR052539">
    <property type="entry name" value="MGD_biosynthesis_adapter"/>
</dbReference>
<evidence type="ECO:0000259" key="1">
    <source>
        <dbReference type="Pfam" id="PF03205"/>
    </source>
</evidence>
<name>A0ABW3UDQ1_9BACL</name>
<dbReference type="InterPro" id="IPR004435">
    <property type="entry name" value="MobB_dom"/>
</dbReference>
<dbReference type="RefSeq" id="WP_345591444.1">
    <property type="nucleotide sequence ID" value="NZ_BAABJG010000027.1"/>
</dbReference>
<accession>A0ABW3UDQ1</accession>
<dbReference type="Pfam" id="PF03205">
    <property type="entry name" value="MobB"/>
    <property type="match status" value="1"/>
</dbReference>
<proteinExistence type="predicted"/>
<dbReference type="InterPro" id="IPR027417">
    <property type="entry name" value="P-loop_NTPase"/>
</dbReference>
<dbReference type="PANTHER" id="PTHR40072:SF1">
    <property type="entry name" value="MOLYBDOPTERIN-GUANINE DINUCLEOTIDE BIOSYNTHESIS ADAPTER PROTEIN"/>
    <property type="match status" value="1"/>
</dbReference>
<comment type="caution">
    <text evidence="2">The sequence shown here is derived from an EMBL/GenBank/DDBJ whole genome shotgun (WGS) entry which is preliminary data.</text>
</comment>
<dbReference type="SUPFAM" id="SSF52540">
    <property type="entry name" value="P-loop containing nucleoside triphosphate hydrolases"/>
    <property type="match status" value="1"/>
</dbReference>
<keyword evidence="3" id="KW-1185">Reference proteome</keyword>
<dbReference type="Proteomes" id="UP001597180">
    <property type="component" value="Unassembled WGS sequence"/>
</dbReference>
<gene>
    <name evidence="2" type="primary">mobB</name>
    <name evidence="2" type="ORF">ACFQ4B_02950</name>
</gene>
<reference evidence="3" key="1">
    <citation type="journal article" date="2019" name="Int. J. Syst. Evol. Microbiol.">
        <title>The Global Catalogue of Microorganisms (GCM) 10K type strain sequencing project: providing services to taxonomists for standard genome sequencing and annotation.</title>
        <authorList>
            <consortium name="The Broad Institute Genomics Platform"/>
            <consortium name="The Broad Institute Genome Sequencing Center for Infectious Disease"/>
            <person name="Wu L."/>
            <person name="Ma J."/>
        </authorList>
    </citation>
    <scope>NUCLEOTIDE SEQUENCE [LARGE SCALE GENOMIC DNA]</scope>
    <source>
        <strain evidence="3">CCUG 53270</strain>
    </source>
</reference>
<feature type="domain" description="Molybdopterin-guanine dinucleotide biosynthesis protein B (MobB)" evidence="1">
    <location>
        <begin position="5"/>
        <end position="132"/>
    </location>
</feature>
<dbReference type="PANTHER" id="PTHR40072">
    <property type="entry name" value="MOLYBDOPTERIN-GUANINE DINUCLEOTIDE BIOSYNTHESIS ADAPTER PROTEIN-RELATED"/>
    <property type="match status" value="1"/>
</dbReference>
<dbReference type="Gene3D" id="3.40.50.300">
    <property type="entry name" value="P-loop containing nucleotide triphosphate hydrolases"/>
    <property type="match status" value="1"/>
</dbReference>
<sequence>MIPFIGFAGFSDSGKTTLISRLVKHYQNQGIRVGVIKHDAHGHYKEAAGSDSSQYIHAGASAAVVVSPESYIVYRREPHTLEQMVEKLQSEALDLILVEGFKQGKHDQIALFRSEEQANIINQLPREPVAIVAPMELTGCCPDFVPRFAPDDIASIAEFILLHIKFNAREDGC</sequence>
<evidence type="ECO:0000313" key="2">
    <source>
        <dbReference type="EMBL" id="MFD1219068.1"/>
    </source>
</evidence>
<organism evidence="2 3">
    <name type="scientific">Paenibacillus vulneris</name>
    <dbReference type="NCBI Taxonomy" id="1133364"/>
    <lineage>
        <taxon>Bacteria</taxon>
        <taxon>Bacillati</taxon>
        <taxon>Bacillota</taxon>
        <taxon>Bacilli</taxon>
        <taxon>Bacillales</taxon>
        <taxon>Paenibacillaceae</taxon>
        <taxon>Paenibacillus</taxon>
    </lineage>
</organism>
<protein>
    <submittedName>
        <fullName evidence="2">Molybdopterin-guanine dinucleotide biosynthesis protein B</fullName>
    </submittedName>
</protein>
<evidence type="ECO:0000313" key="3">
    <source>
        <dbReference type="Proteomes" id="UP001597180"/>
    </source>
</evidence>